<dbReference type="AlphaFoldDB" id="A0A090T0U3"/>
<gene>
    <name evidence="1" type="ORF">JCM19240_2232</name>
</gene>
<keyword evidence="2" id="KW-1185">Reference proteome</keyword>
<name>A0A090T0U3_9VIBR</name>
<evidence type="ECO:0000313" key="1">
    <source>
        <dbReference type="EMBL" id="GAL33536.1"/>
    </source>
</evidence>
<reference evidence="1 2" key="2">
    <citation type="submission" date="2014-09" db="EMBL/GenBank/DDBJ databases">
        <authorList>
            <consortium name="NBRP consortium"/>
            <person name="Sawabe T."/>
            <person name="Meirelles P."/>
            <person name="Nakanishi M."/>
            <person name="Sayaka M."/>
            <person name="Hattori M."/>
            <person name="Ohkuma M."/>
        </authorList>
    </citation>
    <scope>NUCLEOTIDE SEQUENCE [LARGE SCALE GENOMIC DNA]</scope>
    <source>
        <strain evidence="1 2">JCM 19240</strain>
    </source>
</reference>
<evidence type="ECO:0000313" key="2">
    <source>
        <dbReference type="Proteomes" id="UP000029224"/>
    </source>
</evidence>
<dbReference type="EMBL" id="BBMT01000003">
    <property type="protein sequence ID" value="GAL33536.1"/>
    <property type="molecule type" value="Genomic_DNA"/>
</dbReference>
<comment type="caution">
    <text evidence="1">The sequence shown here is derived from an EMBL/GenBank/DDBJ whole genome shotgun (WGS) entry which is preliminary data.</text>
</comment>
<sequence length="75" mass="8198">MASTVLSAETLDAQHSKVAVEPNLVPLMEALIQARKLDIDVQPSEDIATSLTKDNLLLGISSRKWQDDEVAKLLI</sequence>
<dbReference type="Proteomes" id="UP000029224">
    <property type="component" value="Unassembled WGS sequence"/>
</dbReference>
<accession>A0A090T0U3</accession>
<proteinExistence type="predicted"/>
<reference evidence="1 2" key="1">
    <citation type="submission" date="2014-09" db="EMBL/GenBank/DDBJ databases">
        <title>Vibrio maritimus JCM 19240. (C210) whole genome shotgun sequence.</title>
        <authorList>
            <person name="Sawabe T."/>
            <person name="Meirelles P."/>
            <person name="Nakanishi M."/>
            <person name="Sayaka M."/>
            <person name="Hattori M."/>
            <person name="Ohkuma M."/>
        </authorList>
    </citation>
    <scope>NUCLEOTIDE SEQUENCE [LARGE SCALE GENOMIC DNA]</scope>
    <source>
        <strain evidence="1 2">JCM 19240</strain>
    </source>
</reference>
<protein>
    <submittedName>
        <fullName evidence="1">Uncharacterized protein</fullName>
    </submittedName>
</protein>
<organism evidence="1 2">
    <name type="scientific">Vibrio maritimus</name>
    <dbReference type="NCBI Taxonomy" id="990268"/>
    <lineage>
        <taxon>Bacteria</taxon>
        <taxon>Pseudomonadati</taxon>
        <taxon>Pseudomonadota</taxon>
        <taxon>Gammaproteobacteria</taxon>
        <taxon>Vibrionales</taxon>
        <taxon>Vibrionaceae</taxon>
        <taxon>Vibrio</taxon>
    </lineage>
</organism>